<keyword evidence="4" id="KW-0326">Glycosidase</keyword>
<dbReference type="GO" id="GO:0016491">
    <property type="term" value="F:oxidoreductase activity"/>
    <property type="evidence" value="ECO:0007669"/>
    <property type="project" value="UniProtKB-KW"/>
</dbReference>
<dbReference type="PANTHER" id="PTHR43818">
    <property type="entry name" value="BCDNA.GH03377"/>
    <property type="match status" value="1"/>
</dbReference>
<reference evidence="4" key="1">
    <citation type="submission" date="2017-02" db="EMBL/GenBank/DDBJ databases">
        <title>Delving into the versatile metabolic prowess of the omnipresent phylum Bacteroidetes.</title>
        <authorList>
            <person name="Nobu M.K."/>
            <person name="Mei R."/>
            <person name="Narihiro T."/>
            <person name="Kuroda K."/>
            <person name="Liu W.-T."/>
        </authorList>
    </citation>
    <scope>NUCLEOTIDE SEQUENCE</scope>
    <source>
        <strain evidence="4">ADurb.Bin417</strain>
    </source>
</reference>
<dbReference type="GO" id="GO:0008456">
    <property type="term" value="F:alpha-N-acetylgalactosaminidase activity"/>
    <property type="evidence" value="ECO:0007669"/>
    <property type="project" value="UniProtKB-EC"/>
</dbReference>
<sequence length="421" mass="47261">MAVRKSGARNIRVGVVGVGRGSSFARTCGWVGLELAALCDTWEAKLKSVAGQYGVAAYTDFDRMLEKEDLDAVILANYFHQHAPLAIKALAAGKHVMSETMACKTPAEGVALARAVERSGRIYLFAENYPYFAYNQEMRRLYRAGEIGVMQYGEGEYNHPVDSRGMNRLAPGLNHWRNWLPSTYYCSHGLAPVMFITDTRPIRVNALSVHRFAEDREKLHVRRGDPGSVILCRMDNGSVVRIMGLMMRGHSIWYRIHGTRGLMENLRPAGSENLLRVKHEAWDLEPGGVRERIYLPEFPDYARAAARTGHGGGDFFMDYHFAEAIRTGRAPYFDVYRGLDMALVGIQAWRSALADGTPFEVPDFRKEAARRRYAEDHFSPWPEDAGPGQPPPSIKGFPKPDPKAAAFARKVWREDCGYTGR</sequence>
<comment type="caution">
    <text evidence="4">The sequence shown here is derived from an EMBL/GenBank/DDBJ whole genome shotgun (WGS) entry which is preliminary data.</text>
</comment>
<dbReference type="Proteomes" id="UP000485484">
    <property type="component" value="Unassembled WGS sequence"/>
</dbReference>
<evidence type="ECO:0000256" key="2">
    <source>
        <dbReference type="SAM" id="MobiDB-lite"/>
    </source>
</evidence>
<accession>A0A1V5MIG0</accession>
<evidence type="ECO:0000259" key="3">
    <source>
        <dbReference type="Pfam" id="PF01408"/>
    </source>
</evidence>
<gene>
    <name evidence="4" type="primary">nagA_1</name>
    <name evidence="4" type="ORF">BWY73_00545</name>
</gene>
<evidence type="ECO:0000256" key="1">
    <source>
        <dbReference type="ARBA" id="ARBA00023002"/>
    </source>
</evidence>
<dbReference type="InterPro" id="IPR000683">
    <property type="entry name" value="Gfo/Idh/MocA-like_OxRdtase_N"/>
</dbReference>
<keyword evidence="1" id="KW-0560">Oxidoreductase</keyword>
<dbReference type="EC" id="3.2.1.49" evidence="4"/>
<dbReference type="SUPFAM" id="SSF55347">
    <property type="entry name" value="Glyceraldehyde-3-phosphate dehydrogenase-like, C-terminal domain"/>
    <property type="match status" value="1"/>
</dbReference>
<dbReference type="PANTHER" id="PTHR43818:SF11">
    <property type="entry name" value="BCDNA.GH03377"/>
    <property type="match status" value="1"/>
</dbReference>
<keyword evidence="4" id="KW-0378">Hydrolase</keyword>
<evidence type="ECO:0000313" key="4">
    <source>
        <dbReference type="EMBL" id="OPZ92976.1"/>
    </source>
</evidence>
<feature type="region of interest" description="Disordered" evidence="2">
    <location>
        <begin position="377"/>
        <end position="402"/>
    </location>
</feature>
<protein>
    <submittedName>
        <fullName evidence="4">Alpha-N-acetylgalactosaminidase</fullName>
        <ecNumber evidence="4">3.2.1.49</ecNumber>
    </submittedName>
</protein>
<proteinExistence type="predicted"/>
<dbReference type="Gene3D" id="3.30.360.10">
    <property type="entry name" value="Dihydrodipicolinate Reductase, domain 2"/>
    <property type="match status" value="1"/>
</dbReference>
<dbReference type="SUPFAM" id="SSF51735">
    <property type="entry name" value="NAD(P)-binding Rossmann-fold domains"/>
    <property type="match status" value="1"/>
</dbReference>
<dbReference type="Pfam" id="PF01408">
    <property type="entry name" value="GFO_IDH_MocA"/>
    <property type="match status" value="1"/>
</dbReference>
<dbReference type="InterPro" id="IPR036291">
    <property type="entry name" value="NAD(P)-bd_dom_sf"/>
</dbReference>
<dbReference type="InterPro" id="IPR050463">
    <property type="entry name" value="Gfo/Idh/MocA_oxidrdct_glycsds"/>
</dbReference>
<organism evidence="4">
    <name type="scientific">candidate division TA06 bacterium ADurb.Bin417</name>
    <dbReference type="NCBI Taxonomy" id="1852828"/>
    <lineage>
        <taxon>Bacteria</taxon>
        <taxon>Bacteria division TA06</taxon>
    </lineage>
</organism>
<name>A0A1V5MIG0_UNCT6</name>
<dbReference type="Gene3D" id="3.40.50.720">
    <property type="entry name" value="NAD(P)-binding Rossmann-like Domain"/>
    <property type="match status" value="1"/>
</dbReference>
<dbReference type="GO" id="GO:0000166">
    <property type="term" value="F:nucleotide binding"/>
    <property type="evidence" value="ECO:0007669"/>
    <property type="project" value="InterPro"/>
</dbReference>
<feature type="domain" description="Gfo/Idh/MocA-like oxidoreductase N-terminal" evidence="3">
    <location>
        <begin position="11"/>
        <end position="123"/>
    </location>
</feature>
<dbReference type="EMBL" id="MWAK01000053">
    <property type="protein sequence ID" value="OPZ92976.1"/>
    <property type="molecule type" value="Genomic_DNA"/>
</dbReference>
<dbReference type="AlphaFoldDB" id="A0A1V5MIG0"/>